<proteinExistence type="predicted"/>
<feature type="region of interest" description="Disordered" evidence="1">
    <location>
        <begin position="325"/>
        <end position="348"/>
    </location>
</feature>
<dbReference type="InterPro" id="IPR038765">
    <property type="entry name" value="Papain-like_cys_pep_sf"/>
</dbReference>
<dbReference type="EMBL" id="DF975348">
    <property type="protein sequence ID" value="GAU51668.1"/>
    <property type="molecule type" value="Genomic_DNA"/>
</dbReference>
<evidence type="ECO:0000259" key="2">
    <source>
        <dbReference type="Pfam" id="PF03101"/>
    </source>
</evidence>
<feature type="domain" description="FAR1" evidence="2">
    <location>
        <begin position="112"/>
        <end position="159"/>
    </location>
</feature>
<feature type="region of interest" description="Disordered" evidence="1">
    <location>
        <begin position="279"/>
        <end position="298"/>
    </location>
</feature>
<dbReference type="AlphaFoldDB" id="A0A2Z6P5J3"/>
<dbReference type="Pfam" id="PF03101">
    <property type="entry name" value="FAR1"/>
    <property type="match status" value="1"/>
</dbReference>
<protein>
    <recommendedName>
        <fullName evidence="2">FAR1 domain-containing protein</fullName>
    </recommendedName>
</protein>
<dbReference type="InterPro" id="IPR004330">
    <property type="entry name" value="FAR1_DNA_bnd_dom"/>
</dbReference>
<keyword evidence="4" id="KW-1185">Reference proteome</keyword>
<dbReference type="OrthoDB" id="1435955at2759"/>
<dbReference type="PANTHER" id="PTHR46328">
    <property type="entry name" value="FAR-RED IMPAIRED RESPONSIVE (FAR1) FAMILY PROTEIN-RELATED"/>
    <property type="match status" value="1"/>
</dbReference>
<dbReference type="SUPFAM" id="SSF54001">
    <property type="entry name" value="Cysteine proteinases"/>
    <property type="match status" value="1"/>
</dbReference>
<gene>
    <name evidence="3" type="ORF">TSUD_414880</name>
</gene>
<evidence type="ECO:0000313" key="3">
    <source>
        <dbReference type="EMBL" id="GAU51668.1"/>
    </source>
</evidence>
<evidence type="ECO:0000313" key="4">
    <source>
        <dbReference type="Proteomes" id="UP000242715"/>
    </source>
</evidence>
<dbReference type="Gene3D" id="3.40.395.10">
    <property type="entry name" value="Adenoviral Proteinase, Chain A"/>
    <property type="match status" value="1"/>
</dbReference>
<organism evidence="3 4">
    <name type="scientific">Trifolium subterraneum</name>
    <name type="common">Subterranean clover</name>
    <dbReference type="NCBI Taxonomy" id="3900"/>
    <lineage>
        <taxon>Eukaryota</taxon>
        <taxon>Viridiplantae</taxon>
        <taxon>Streptophyta</taxon>
        <taxon>Embryophyta</taxon>
        <taxon>Tracheophyta</taxon>
        <taxon>Spermatophyta</taxon>
        <taxon>Magnoliopsida</taxon>
        <taxon>eudicotyledons</taxon>
        <taxon>Gunneridae</taxon>
        <taxon>Pentapetalae</taxon>
        <taxon>rosids</taxon>
        <taxon>fabids</taxon>
        <taxon>Fabales</taxon>
        <taxon>Fabaceae</taxon>
        <taxon>Papilionoideae</taxon>
        <taxon>50 kb inversion clade</taxon>
        <taxon>NPAAA clade</taxon>
        <taxon>Hologalegina</taxon>
        <taxon>IRL clade</taxon>
        <taxon>Trifolieae</taxon>
        <taxon>Trifolium</taxon>
    </lineage>
</organism>
<accession>A0A2Z6P5J3</accession>
<dbReference type="PANTHER" id="PTHR46328:SF26">
    <property type="entry name" value="FAR1 DNA-BINDING DOMAIN PROTEIN"/>
    <property type="match status" value="1"/>
</dbReference>
<reference evidence="4" key="1">
    <citation type="journal article" date="2017" name="Front. Plant Sci.">
        <title>Climate Clever Clovers: New Paradigm to Reduce the Environmental Footprint of Ruminants by Breeding Low Methanogenic Forages Utilizing Haplotype Variation.</title>
        <authorList>
            <person name="Kaur P."/>
            <person name="Appels R."/>
            <person name="Bayer P.E."/>
            <person name="Keeble-Gagnere G."/>
            <person name="Wang J."/>
            <person name="Hirakawa H."/>
            <person name="Shirasawa K."/>
            <person name="Vercoe P."/>
            <person name="Stefanova K."/>
            <person name="Durmic Z."/>
            <person name="Nichols P."/>
            <person name="Revell C."/>
            <person name="Isobe S.N."/>
            <person name="Edwards D."/>
            <person name="Erskine W."/>
        </authorList>
    </citation>
    <scope>NUCLEOTIDE SEQUENCE [LARGE SCALE GENOMIC DNA]</scope>
    <source>
        <strain evidence="4">cv. Daliak</strain>
    </source>
</reference>
<sequence length="546" mass="62936">MHSYFPLQCTTHIARRRSWNVFEMENNVEEHMQMDESVASMEGLEDLSVGVSSDEAPCDTTDDDAISVEASEGTDILLNIDSMEDILSMNLKGLSPHETRKFHFSSLEMAYEFYNRYARMNGFSVRKSKIFYNKKGEILQRTFVCHRQGFREDKGLTKENLMTLCIMILTELEKCISERSMERDATCKAVFTNISGGRMTINNNGKGSLPIKHQRADTMKDLKSNVDEALTILQVHSSQMNEMKNMVSIMLGKMVIIETMLQKAPITNEPNLSQVPTVAKRNKAPVSEQKTVAMSPYSQSKSSSNYILLDSDDDEYKVQMNESNIHSSCSKGNKMKKKLSPMRNQTTMSKRLSFSTSPIGRHLKLVQTNFVTSEEMKLRPVEEYVSCYVFHDKNDLSEELFKVETLKGSRREFQTLCPGRVIDREIIHMMSFKMNWIERNAASQTIWSLPPSFAVEVYCGVTIEELIEKYGKNWMPHFENLKYIYIPIDDCVGNWFLMVAAVDDQVLYHLDPGFETRTTIPRQMVIKKVWQVSRREKTPGWWVRAR</sequence>
<evidence type="ECO:0000256" key="1">
    <source>
        <dbReference type="SAM" id="MobiDB-lite"/>
    </source>
</evidence>
<name>A0A2Z6P5J3_TRISU</name>
<dbReference type="Proteomes" id="UP000242715">
    <property type="component" value="Unassembled WGS sequence"/>
</dbReference>